<evidence type="ECO:0000313" key="3">
    <source>
        <dbReference type="EMBL" id="PKD32540.1"/>
    </source>
</evidence>
<organism evidence="3 4">
    <name type="scientific">Ruminococcus bromii</name>
    <dbReference type="NCBI Taxonomy" id="40518"/>
    <lineage>
        <taxon>Bacteria</taxon>
        <taxon>Bacillati</taxon>
        <taxon>Bacillota</taxon>
        <taxon>Clostridia</taxon>
        <taxon>Eubacteriales</taxon>
        <taxon>Oscillospiraceae</taxon>
        <taxon>Ruminococcus</taxon>
    </lineage>
</organism>
<keyword evidence="4" id="KW-1185">Reference proteome</keyword>
<dbReference type="RefSeq" id="WP_101028406.1">
    <property type="nucleotide sequence ID" value="NZ_CABMMZ010000025.1"/>
</dbReference>
<dbReference type="Pfam" id="PF03807">
    <property type="entry name" value="F420_oxidored"/>
    <property type="match status" value="1"/>
</dbReference>
<dbReference type="EC" id="1.3.1.-" evidence="3"/>
<keyword evidence="3" id="KW-0560">Oxidoreductase</keyword>
<dbReference type="SUPFAM" id="SSF51735">
    <property type="entry name" value="NAD(P)-binding Rossmann-fold domains"/>
    <property type="match status" value="1"/>
</dbReference>
<reference evidence="3" key="1">
    <citation type="journal article" date="2018" name="Environ. Microbiol.">
        <title>Sporulation capability and amylosome conservation among diverse human colonic and rumen isolates of the keystone starch-degrader Ruminococcus bromii.</title>
        <authorList>
            <person name="Mukhopadhya I."/>
            <person name="Morais S."/>
            <person name="Laverde-Gomez J."/>
            <person name="Sheridan P.O."/>
            <person name="Walker A.W."/>
            <person name="Kelly W."/>
            <person name="Klieve A.V."/>
            <person name="Ouwerkerk D."/>
            <person name="Duncan S.H."/>
            <person name="Louis P."/>
            <person name="Koropatkin N."/>
            <person name="Cockburn D."/>
            <person name="Kibler R."/>
            <person name="Cooper P.J."/>
            <person name="Sandoval C."/>
            <person name="Crost E."/>
            <person name="Juge N."/>
            <person name="Bayer E.A."/>
            <person name="Flint H.J."/>
        </authorList>
    </citation>
    <scope>NUCLEOTIDE SEQUENCE [LARGE SCALE GENOMIC DNA]</scope>
    <source>
        <strain evidence="3">ATCC 27255</strain>
    </source>
</reference>
<proteinExistence type="predicted"/>
<dbReference type="Gene3D" id="3.40.50.720">
    <property type="entry name" value="NAD(P)-binding Rossmann-like Domain"/>
    <property type="match status" value="1"/>
</dbReference>
<dbReference type="InterPro" id="IPR028939">
    <property type="entry name" value="P5C_Rdtase_cat_N"/>
</dbReference>
<feature type="domain" description="Pyrroline-5-carboxylate reductase catalytic N-terminal" evidence="1">
    <location>
        <begin position="160"/>
        <end position="225"/>
    </location>
</feature>
<evidence type="ECO:0000313" key="4">
    <source>
        <dbReference type="Proteomes" id="UP000233425"/>
    </source>
</evidence>
<dbReference type="InterPro" id="IPR031629">
    <property type="entry name" value="DpaA_N"/>
</dbReference>
<dbReference type="EMBL" id="NNSR01000025">
    <property type="protein sequence ID" value="PKD32540.1"/>
    <property type="molecule type" value="Genomic_DNA"/>
</dbReference>
<gene>
    <name evidence="3" type="primary">dpaA</name>
    <name evidence="3" type="ORF">RBATCC27255_00276</name>
</gene>
<dbReference type="Pfam" id="PF16924">
    <property type="entry name" value="DpaA_N"/>
    <property type="match status" value="1"/>
</dbReference>
<evidence type="ECO:0000259" key="2">
    <source>
        <dbReference type="Pfam" id="PF16924"/>
    </source>
</evidence>
<dbReference type="GO" id="GO:0016491">
    <property type="term" value="F:oxidoreductase activity"/>
    <property type="evidence" value="ECO:0007669"/>
    <property type="project" value="UniProtKB-KW"/>
</dbReference>
<sequence length="291" mass="31798">MKKSDIRTFGIIGGDKRQLFLAKSISDSCYDVLLGGFDRLESHGSLSLCNVKKAISESDALIFPLPSIRTDGSLNTPFSNENILLDGDDIEIILKKPVFTTMKSRFLKAYPRLSDGEIFDYGARDDFAILNALPTAEGAIECAMREYEGTISGSKCLVAGFGRIGKILAHKLVLLGANVTVSARKPSDLAYVKALGYNALNTENLRTVKRFDIAFNTIPKLIFDRELLMNTDTNTLIIDLASLPGGVDFDTAEKLGIYAVRALSLPGKCAPKTAGEIIKTTVFDIIKEVYR</sequence>
<protein>
    <submittedName>
        <fullName evidence="3">Dipicolinate synthase subunit A</fullName>
        <ecNumber evidence="3">1.3.1.-</ecNumber>
    </submittedName>
</protein>
<name>A0A2N0UZX5_9FIRM</name>
<evidence type="ECO:0000259" key="1">
    <source>
        <dbReference type="Pfam" id="PF03807"/>
    </source>
</evidence>
<dbReference type="AlphaFoldDB" id="A0A2N0UZX5"/>
<accession>A0A2N0UZX5</accession>
<dbReference type="NCBIfam" id="NF006162">
    <property type="entry name" value="PRK08306.1"/>
    <property type="match status" value="1"/>
</dbReference>
<comment type="caution">
    <text evidence="3">The sequence shown here is derived from an EMBL/GenBank/DDBJ whole genome shotgun (WGS) entry which is preliminary data.</text>
</comment>
<dbReference type="InterPro" id="IPR036291">
    <property type="entry name" value="NAD(P)-bd_dom_sf"/>
</dbReference>
<dbReference type="Proteomes" id="UP000233425">
    <property type="component" value="Unassembled WGS sequence"/>
</dbReference>
<feature type="domain" description="Dipicolinate synthase subunit A N-terminal" evidence="2">
    <location>
        <begin position="9"/>
        <end position="111"/>
    </location>
</feature>